<feature type="transmembrane region" description="Helical" evidence="7">
    <location>
        <begin position="288"/>
        <end position="306"/>
    </location>
</feature>
<dbReference type="EMBL" id="JBHRTR010000028">
    <property type="protein sequence ID" value="MFC3228207.1"/>
    <property type="molecule type" value="Genomic_DNA"/>
</dbReference>
<sequence>MADISLTRLSRSASDAARPSVQAWLRLSANTRGIVWMLLSGVLFSCMAALIKFVGSEINSFQMAFFRTGFGLLAILPFVFLSGGLRVIRTRRLGGHFMRGLCGAVAMCAMFYAISELPLADATAYTFTKPLFLVLLAALFLGEPVRLRRATATAIGFGGILLMMQGQGFQGELEWAALVALGGAAMVAIVVVQVKRLMRTESPLTVLFWFGVISTLLTLAPALYVWVHPTWEELGLLVAIGITGASAQSCIIRGYRVAEATVIAPFDYVRLLYAAAFGFFLFGEVPGWWTIAGAAVVVAATLYIAFREAQLGKQRQAPLVDQLPLKPGHMVSHDGAAPSPTAGAPAGEITIGAPAAGGTGRAGRDKDPG</sequence>
<feature type="transmembrane region" description="Helical" evidence="7">
    <location>
        <begin position="206"/>
        <end position="228"/>
    </location>
</feature>
<feature type="transmembrane region" description="Helical" evidence="7">
    <location>
        <begin position="152"/>
        <end position="169"/>
    </location>
</feature>
<protein>
    <submittedName>
        <fullName evidence="9">DMT family transporter</fullName>
    </submittedName>
</protein>
<accession>A0ABV7L0T7</accession>
<dbReference type="Proteomes" id="UP001595528">
    <property type="component" value="Unassembled WGS sequence"/>
</dbReference>
<feature type="region of interest" description="Disordered" evidence="6">
    <location>
        <begin position="332"/>
        <end position="369"/>
    </location>
</feature>
<dbReference type="PANTHER" id="PTHR22911">
    <property type="entry name" value="ACYL-MALONYL CONDENSING ENZYME-RELATED"/>
    <property type="match status" value="1"/>
</dbReference>
<comment type="similarity">
    <text evidence="2">Belongs to the drug/metabolite transporter (DMT) superfamily. 10 TMS drug/metabolite exporter (DME) (TC 2.A.7.3) family.</text>
</comment>
<evidence type="ECO:0000256" key="7">
    <source>
        <dbReference type="SAM" id="Phobius"/>
    </source>
</evidence>
<name>A0ABV7L0T7_9PROT</name>
<keyword evidence="3 7" id="KW-0812">Transmembrane</keyword>
<feature type="transmembrane region" description="Helical" evidence="7">
    <location>
        <begin position="175"/>
        <end position="194"/>
    </location>
</feature>
<evidence type="ECO:0000256" key="4">
    <source>
        <dbReference type="ARBA" id="ARBA00022989"/>
    </source>
</evidence>
<dbReference type="InterPro" id="IPR037185">
    <property type="entry name" value="EmrE-like"/>
</dbReference>
<feature type="transmembrane region" description="Helical" evidence="7">
    <location>
        <begin position="127"/>
        <end position="145"/>
    </location>
</feature>
<gene>
    <name evidence="9" type="ORF">ACFOGJ_13260</name>
</gene>
<comment type="subcellular location">
    <subcellularLocation>
        <location evidence="1">Membrane</location>
        <topology evidence="1">Multi-pass membrane protein</topology>
    </subcellularLocation>
</comment>
<feature type="transmembrane region" description="Helical" evidence="7">
    <location>
        <begin position="97"/>
        <end position="115"/>
    </location>
</feature>
<feature type="transmembrane region" description="Helical" evidence="7">
    <location>
        <begin position="65"/>
        <end position="85"/>
    </location>
</feature>
<evidence type="ECO:0000256" key="6">
    <source>
        <dbReference type="SAM" id="MobiDB-lite"/>
    </source>
</evidence>
<comment type="caution">
    <text evidence="9">The sequence shown here is derived from an EMBL/GenBank/DDBJ whole genome shotgun (WGS) entry which is preliminary data.</text>
</comment>
<dbReference type="InterPro" id="IPR000620">
    <property type="entry name" value="EamA_dom"/>
</dbReference>
<evidence type="ECO:0000256" key="2">
    <source>
        <dbReference type="ARBA" id="ARBA00009853"/>
    </source>
</evidence>
<feature type="transmembrane region" description="Helical" evidence="7">
    <location>
        <begin position="34"/>
        <end position="53"/>
    </location>
</feature>
<organism evidence="9 10">
    <name type="scientific">Marinibaculum pumilum</name>
    <dbReference type="NCBI Taxonomy" id="1766165"/>
    <lineage>
        <taxon>Bacteria</taxon>
        <taxon>Pseudomonadati</taxon>
        <taxon>Pseudomonadota</taxon>
        <taxon>Alphaproteobacteria</taxon>
        <taxon>Rhodospirillales</taxon>
        <taxon>Rhodospirillaceae</taxon>
        <taxon>Marinibaculum</taxon>
    </lineage>
</organism>
<keyword evidence="4 7" id="KW-1133">Transmembrane helix</keyword>
<dbReference type="RefSeq" id="WP_379901105.1">
    <property type="nucleotide sequence ID" value="NZ_JBHRTR010000028.1"/>
</dbReference>
<evidence type="ECO:0000256" key="5">
    <source>
        <dbReference type="ARBA" id="ARBA00023136"/>
    </source>
</evidence>
<keyword evidence="5 7" id="KW-0472">Membrane</keyword>
<dbReference type="Pfam" id="PF00892">
    <property type="entry name" value="EamA"/>
    <property type="match status" value="2"/>
</dbReference>
<proteinExistence type="inferred from homology"/>
<feature type="domain" description="EamA" evidence="8">
    <location>
        <begin position="175"/>
        <end position="304"/>
    </location>
</feature>
<reference evidence="10" key="1">
    <citation type="journal article" date="2019" name="Int. J. Syst. Evol. Microbiol.">
        <title>The Global Catalogue of Microorganisms (GCM) 10K type strain sequencing project: providing services to taxonomists for standard genome sequencing and annotation.</title>
        <authorList>
            <consortium name="The Broad Institute Genomics Platform"/>
            <consortium name="The Broad Institute Genome Sequencing Center for Infectious Disease"/>
            <person name="Wu L."/>
            <person name="Ma J."/>
        </authorList>
    </citation>
    <scope>NUCLEOTIDE SEQUENCE [LARGE SCALE GENOMIC DNA]</scope>
    <source>
        <strain evidence="10">KCTC 42964</strain>
    </source>
</reference>
<feature type="compositionally biased region" description="Low complexity" evidence="6">
    <location>
        <begin position="335"/>
        <end position="354"/>
    </location>
</feature>
<dbReference type="SUPFAM" id="SSF103481">
    <property type="entry name" value="Multidrug resistance efflux transporter EmrE"/>
    <property type="match status" value="2"/>
</dbReference>
<feature type="domain" description="EamA" evidence="8">
    <location>
        <begin position="32"/>
        <end position="164"/>
    </location>
</feature>
<dbReference type="PANTHER" id="PTHR22911:SF6">
    <property type="entry name" value="SOLUTE CARRIER FAMILY 35 MEMBER G1"/>
    <property type="match status" value="1"/>
</dbReference>
<evidence type="ECO:0000256" key="3">
    <source>
        <dbReference type="ARBA" id="ARBA00022692"/>
    </source>
</evidence>
<evidence type="ECO:0000256" key="1">
    <source>
        <dbReference type="ARBA" id="ARBA00004141"/>
    </source>
</evidence>
<evidence type="ECO:0000259" key="8">
    <source>
        <dbReference type="Pfam" id="PF00892"/>
    </source>
</evidence>
<keyword evidence="10" id="KW-1185">Reference proteome</keyword>
<evidence type="ECO:0000313" key="9">
    <source>
        <dbReference type="EMBL" id="MFC3228207.1"/>
    </source>
</evidence>
<evidence type="ECO:0000313" key="10">
    <source>
        <dbReference type="Proteomes" id="UP001595528"/>
    </source>
</evidence>